<reference evidence="2" key="1">
    <citation type="submission" date="2018-02" db="EMBL/GenBank/DDBJ databases">
        <title>Rhizophora mucronata_Transcriptome.</title>
        <authorList>
            <person name="Meera S.P."/>
            <person name="Sreeshan A."/>
            <person name="Augustine A."/>
        </authorList>
    </citation>
    <scope>NUCLEOTIDE SEQUENCE</scope>
    <source>
        <tissue evidence="2">Leaf</tissue>
    </source>
</reference>
<feature type="signal peptide" evidence="1">
    <location>
        <begin position="1"/>
        <end position="22"/>
    </location>
</feature>
<name>A0A2P2PEG6_RHIMU</name>
<feature type="chain" id="PRO_5015158693" evidence="1">
    <location>
        <begin position="23"/>
        <end position="39"/>
    </location>
</feature>
<protein>
    <submittedName>
        <fullName evidence="2">Uncharacterized protein</fullName>
    </submittedName>
</protein>
<organism evidence="2">
    <name type="scientific">Rhizophora mucronata</name>
    <name type="common">Asiatic mangrove</name>
    <dbReference type="NCBI Taxonomy" id="61149"/>
    <lineage>
        <taxon>Eukaryota</taxon>
        <taxon>Viridiplantae</taxon>
        <taxon>Streptophyta</taxon>
        <taxon>Embryophyta</taxon>
        <taxon>Tracheophyta</taxon>
        <taxon>Spermatophyta</taxon>
        <taxon>Magnoliopsida</taxon>
        <taxon>eudicotyledons</taxon>
        <taxon>Gunneridae</taxon>
        <taxon>Pentapetalae</taxon>
        <taxon>rosids</taxon>
        <taxon>fabids</taxon>
        <taxon>Malpighiales</taxon>
        <taxon>Rhizophoraceae</taxon>
        <taxon>Rhizophora</taxon>
    </lineage>
</organism>
<accession>A0A2P2PEG6</accession>
<proteinExistence type="predicted"/>
<dbReference type="EMBL" id="GGEC01072618">
    <property type="protein sequence ID" value="MBX53102.1"/>
    <property type="molecule type" value="Transcribed_RNA"/>
</dbReference>
<evidence type="ECO:0000313" key="2">
    <source>
        <dbReference type="EMBL" id="MBX53102.1"/>
    </source>
</evidence>
<keyword evidence="1" id="KW-0732">Signal</keyword>
<evidence type="ECO:0000256" key="1">
    <source>
        <dbReference type="SAM" id="SignalP"/>
    </source>
</evidence>
<sequence length="39" mass="4682">MKNLHNVVWMFTIYLIFRQTSSFELTRTRTSDGICSHFT</sequence>
<dbReference type="AlphaFoldDB" id="A0A2P2PEG6"/>